<dbReference type="InParanoid" id="B0DR03"/>
<proteinExistence type="predicted"/>
<evidence type="ECO:0000313" key="3">
    <source>
        <dbReference type="Proteomes" id="UP000001194"/>
    </source>
</evidence>
<dbReference type="AlphaFoldDB" id="B0DR03"/>
<dbReference type="RefSeq" id="XP_001886335.1">
    <property type="nucleotide sequence ID" value="XM_001886300.1"/>
</dbReference>
<dbReference type="EMBL" id="DS547127">
    <property type="protein sequence ID" value="EDR02912.1"/>
    <property type="molecule type" value="Genomic_DNA"/>
</dbReference>
<dbReference type="KEGG" id="lbc:LACBIDRAFT_307771"/>
<name>B0DR03_LACBS</name>
<dbReference type="HOGENOM" id="CLU_2542961_0_0_1"/>
<evidence type="ECO:0000313" key="2">
    <source>
        <dbReference type="EMBL" id="EDR02912.1"/>
    </source>
</evidence>
<feature type="compositionally biased region" description="Polar residues" evidence="1">
    <location>
        <begin position="54"/>
        <end position="63"/>
    </location>
</feature>
<dbReference type="GeneID" id="6082067"/>
<feature type="region of interest" description="Disordered" evidence="1">
    <location>
        <begin position="1"/>
        <end position="66"/>
    </location>
</feature>
<reference evidence="2 3" key="1">
    <citation type="journal article" date="2008" name="Nature">
        <title>The genome of Laccaria bicolor provides insights into mycorrhizal symbiosis.</title>
        <authorList>
            <person name="Martin F."/>
            <person name="Aerts A."/>
            <person name="Ahren D."/>
            <person name="Brun A."/>
            <person name="Danchin E.G.J."/>
            <person name="Duchaussoy F."/>
            <person name="Gibon J."/>
            <person name="Kohler A."/>
            <person name="Lindquist E."/>
            <person name="Pereda V."/>
            <person name="Salamov A."/>
            <person name="Shapiro H.J."/>
            <person name="Wuyts J."/>
            <person name="Blaudez D."/>
            <person name="Buee M."/>
            <person name="Brokstein P."/>
            <person name="Canbaeck B."/>
            <person name="Cohen D."/>
            <person name="Courty P.E."/>
            <person name="Coutinho P.M."/>
            <person name="Delaruelle C."/>
            <person name="Detter J.C."/>
            <person name="Deveau A."/>
            <person name="DiFazio S."/>
            <person name="Duplessis S."/>
            <person name="Fraissinet-Tachet L."/>
            <person name="Lucic E."/>
            <person name="Frey-Klett P."/>
            <person name="Fourrey C."/>
            <person name="Feussner I."/>
            <person name="Gay G."/>
            <person name="Grimwood J."/>
            <person name="Hoegger P.J."/>
            <person name="Jain P."/>
            <person name="Kilaru S."/>
            <person name="Labbe J."/>
            <person name="Lin Y.C."/>
            <person name="Legue V."/>
            <person name="Le Tacon F."/>
            <person name="Marmeisse R."/>
            <person name="Melayah D."/>
            <person name="Montanini B."/>
            <person name="Muratet M."/>
            <person name="Nehls U."/>
            <person name="Niculita-Hirzel H."/>
            <person name="Oudot-Le Secq M.P."/>
            <person name="Peter M."/>
            <person name="Quesneville H."/>
            <person name="Rajashekar B."/>
            <person name="Reich M."/>
            <person name="Rouhier N."/>
            <person name="Schmutz J."/>
            <person name="Yin T."/>
            <person name="Chalot M."/>
            <person name="Henrissat B."/>
            <person name="Kuees U."/>
            <person name="Lucas S."/>
            <person name="Van de Peer Y."/>
            <person name="Podila G.K."/>
            <person name="Polle A."/>
            <person name="Pukkila P.J."/>
            <person name="Richardson P.M."/>
            <person name="Rouze P."/>
            <person name="Sanders I.R."/>
            <person name="Stajich J.E."/>
            <person name="Tunlid A."/>
            <person name="Tuskan G."/>
            <person name="Grigoriev I.V."/>
        </authorList>
    </citation>
    <scope>NUCLEOTIDE SEQUENCE [LARGE SCALE GENOMIC DNA]</scope>
    <source>
        <strain evidence="3">S238N-H82 / ATCC MYA-4686</strain>
    </source>
</reference>
<organism evidence="3">
    <name type="scientific">Laccaria bicolor (strain S238N-H82 / ATCC MYA-4686)</name>
    <name type="common">Bicoloured deceiver</name>
    <name type="synonym">Laccaria laccata var. bicolor</name>
    <dbReference type="NCBI Taxonomy" id="486041"/>
    <lineage>
        <taxon>Eukaryota</taxon>
        <taxon>Fungi</taxon>
        <taxon>Dikarya</taxon>
        <taxon>Basidiomycota</taxon>
        <taxon>Agaricomycotina</taxon>
        <taxon>Agaricomycetes</taxon>
        <taxon>Agaricomycetidae</taxon>
        <taxon>Agaricales</taxon>
        <taxon>Agaricineae</taxon>
        <taxon>Hydnangiaceae</taxon>
        <taxon>Laccaria</taxon>
    </lineage>
</organism>
<evidence type="ECO:0000256" key="1">
    <source>
        <dbReference type="SAM" id="MobiDB-lite"/>
    </source>
</evidence>
<feature type="compositionally biased region" description="Basic and acidic residues" evidence="1">
    <location>
        <begin position="1"/>
        <end position="10"/>
    </location>
</feature>
<sequence length="83" mass="9526">MPTSMDDNHASGRPRQRTTTTSTHDDHANGRPRQRTTTCPQQWETKVPRRCQRRGNQTMNDNNDVVVHTKVSPLTLLHPIPSR</sequence>
<dbReference type="Proteomes" id="UP000001194">
    <property type="component" value="Unassembled WGS sequence"/>
</dbReference>
<accession>B0DR03</accession>
<feature type="compositionally biased region" description="Polar residues" evidence="1">
    <location>
        <begin position="35"/>
        <end position="44"/>
    </location>
</feature>
<protein>
    <submittedName>
        <fullName evidence="2">Predicted protein</fullName>
    </submittedName>
</protein>
<keyword evidence="3" id="KW-1185">Reference proteome</keyword>
<gene>
    <name evidence="2" type="ORF">LACBIDRAFT_307771</name>
</gene>